<keyword evidence="2" id="KW-1185">Reference proteome</keyword>
<evidence type="ECO:0000313" key="2">
    <source>
        <dbReference type="Proteomes" id="UP000203732"/>
    </source>
</evidence>
<dbReference type="KEGG" id="vg:26645263"/>
<dbReference type="RefSeq" id="YP_009218996.1">
    <property type="nucleotide sequence ID" value="NC_029017.1"/>
</dbReference>
<proteinExistence type="predicted"/>
<dbReference type="EMBL" id="LC064302">
    <property type="protein sequence ID" value="BAR94606.1"/>
    <property type="molecule type" value="Genomic_DNA"/>
</dbReference>
<accession>A0A0H5AXW4</accession>
<protein>
    <submittedName>
        <fullName evidence="1">Uncharacterized protein</fullName>
    </submittedName>
</protein>
<reference evidence="1 2" key="1">
    <citation type="submission" date="2015-07" db="EMBL/GenBank/DDBJ databases">
        <title>Characterization of Pseudomonas aeruginosa phage KPP21 belonging to family Podoviridae genus N4-like viruses, isolated in Japan.</title>
        <authorList>
            <person name="Shigehisa R."/>
            <person name="Uchiyama J."/>
            <person name="Kato S."/>
            <person name="Takemura-Uchiyama I."/>
            <person name="Ujihara T."/>
            <person name="Sakaguchi Y."/>
            <person name="Okamoto N."/>
            <person name="Shimakura H."/>
            <person name="Daibata M."/>
            <person name="Sakaguchi M."/>
            <person name="Matsuzaki S."/>
        </authorList>
    </citation>
    <scope>NUCLEOTIDE SEQUENCE [LARGE SCALE GENOMIC DNA]</scope>
</reference>
<name>A0A0H5AXW4_BPK21</name>
<dbReference type="Proteomes" id="UP000203732">
    <property type="component" value="Segment"/>
</dbReference>
<dbReference type="OrthoDB" id="35199at10239"/>
<organism evidence="1 2">
    <name type="scientific">Pseudomonas phage KPP21</name>
    <dbReference type="NCBI Taxonomy" id="1678082"/>
    <lineage>
        <taxon>Viruses</taxon>
        <taxon>Duplodnaviria</taxon>
        <taxon>Heunggongvirae</taxon>
        <taxon>Uroviricota</taxon>
        <taxon>Caudoviricetes</taxon>
        <taxon>Schitoviridae</taxon>
        <taxon>Migulavirinae</taxon>
        <taxon>Luzseptimavirus</taxon>
        <taxon>Luzseptimavirus KPP21</taxon>
    </lineage>
</organism>
<dbReference type="GeneID" id="26645263"/>
<evidence type="ECO:0000313" key="1">
    <source>
        <dbReference type="EMBL" id="BAR94606.1"/>
    </source>
</evidence>
<organismHost>
    <name type="scientific">Pseudomonas aeruginosa</name>
    <dbReference type="NCBI Taxonomy" id="287"/>
</organismHost>
<sequence length="91" mass="10156">MEITSICPEDLITLDLIHCGEAQTFKFNSVEEAFAVIVGFGYETLFDVSISFWDLDCNRQVWNAETISHLLAQATVTLEGEGYATHVKVVL</sequence>